<evidence type="ECO:0000259" key="1">
    <source>
        <dbReference type="Pfam" id="PF00675"/>
    </source>
</evidence>
<dbReference type="InterPro" id="IPR011249">
    <property type="entry name" value="Metalloenz_LuxS/M16"/>
</dbReference>
<keyword evidence="4 5" id="KW-0002">3D-structure</keyword>
<evidence type="ECO:0000313" key="2">
    <source>
        <dbReference type="PDB" id="7Y8U"/>
    </source>
</evidence>
<protein>
    <submittedName>
        <fullName evidence="2 3">AlbF homolog</fullName>
    </submittedName>
</protein>
<name>A0A9X9ZA61_BACTR</name>
<accession>A0A9X9ZA61</accession>
<dbReference type="SUPFAM" id="SSF63411">
    <property type="entry name" value="LuxS/MPP-like metallohydrolase"/>
    <property type="match status" value="1"/>
</dbReference>
<feature type="domain" description="Peptidase M16 N-terminal" evidence="1">
    <location>
        <begin position="48"/>
        <end position="146"/>
    </location>
</feature>
<dbReference type="PDB" id="7Y8U">
    <property type="method" value="X-ray"/>
    <property type="resolution" value="2.10 A"/>
    <property type="chains" value="F=1-366"/>
</dbReference>
<dbReference type="PDB" id="7Y8X">
    <property type="method" value="X-ray"/>
    <property type="resolution" value="2.25 A"/>
    <property type="chains" value="F=1-366"/>
</dbReference>
<dbReference type="InterPro" id="IPR011765">
    <property type="entry name" value="Pept_M16_N"/>
</dbReference>
<dbReference type="Gene3D" id="3.30.830.10">
    <property type="entry name" value="Metalloenzyme, LuxS/M16 peptidase-like"/>
    <property type="match status" value="1"/>
</dbReference>
<dbReference type="SMR" id="A0A9X9ZA61"/>
<evidence type="ECO:0007829" key="4">
    <source>
        <dbReference type="PDB" id="7Y8U"/>
    </source>
</evidence>
<organism evidence="2">
    <name type="scientific">Bacillus thermotolerans</name>
    <name type="common">Quasibacillus thermotolerans</name>
    <dbReference type="NCBI Taxonomy" id="1221996"/>
    <lineage>
        <taxon>Bacteria</taxon>
        <taxon>Bacillati</taxon>
        <taxon>Bacillota</taxon>
        <taxon>Bacilli</taxon>
        <taxon>Bacillales</taxon>
        <taxon>Bacillaceae</taxon>
        <taxon>Bacillus</taxon>
    </lineage>
</organism>
<proteinExistence type="evidence at protein level"/>
<dbReference type="Pfam" id="PF00675">
    <property type="entry name" value="Peptidase_M16"/>
    <property type="match status" value="1"/>
</dbReference>
<dbReference type="RefSeq" id="WP_039236249.1">
    <property type="nucleotide sequence ID" value="NZ_JWIQ02000079.1"/>
</dbReference>
<reference evidence="4 5" key="1">
    <citation type="journal article" date="2022" name="Structure">
        <title>Crystal structure of the AlbEF complex involved in subtilosin A biosynthesis.</title>
        <authorList>
            <person name="Ishida K."/>
            <person name="Nakamura A."/>
            <person name="Kojima S."/>
        </authorList>
    </citation>
    <scope>X-RAY CRYSTALLOGRAPHY (2.10 ANGSTROMS)</scope>
</reference>
<dbReference type="AlphaFoldDB" id="A0A9X9ZA61"/>
<dbReference type="GO" id="GO:0046872">
    <property type="term" value="F:metal ion binding"/>
    <property type="evidence" value="ECO:0007669"/>
    <property type="project" value="InterPro"/>
</dbReference>
<evidence type="ECO:0007829" key="5">
    <source>
        <dbReference type="PDB" id="7Y8X"/>
    </source>
</evidence>
<sequence length="366" mass="42578">MLNKSFVKKLDESLNRKQVGSTNVTRYKIEDSYLVLAAVRVGIGGLTYHNGAAHFLEHLKFWRYGENIYNLFFQRGAILNAYTTLEFTDYVFLSKEESINENLNLLLTFLYHHQYDEKTISLERNIIINEINGAGTARLNGQESIEKERHCILGSAESISRMGRKEFELISQKYYTPENTSIYVIGGNQDIDLFHIPTAVMTTQYGKPTHKVNVNEVEMNKDMILLPVEHGDYLKNRMICHLIADMIKHLAQQLEYDVSVGLFISTNQHSCYLKVKKSDQKRFSSLIQQLSMDEHFIETYIKDYQWRFMNELVINFNQLHNIYDYMTEYRLGEYTVAELFGSLDSVDKLDILAVRNELINQLTVGE</sequence>
<evidence type="ECO:0000313" key="3">
    <source>
        <dbReference type="PDB" id="7Y8X"/>
    </source>
</evidence>